<keyword evidence="3" id="KW-0732">Signal</keyword>
<keyword evidence="5" id="KW-1185">Reference proteome</keyword>
<feature type="signal peptide" evidence="3">
    <location>
        <begin position="1"/>
        <end position="19"/>
    </location>
</feature>
<organism evidence="4 5">
    <name type="scientific">Oceanobacillus chungangensis</name>
    <dbReference type="NCBI Taxonomy" id="1229152"/>
    <lineage>
        <taxon>Bacteria</taxon>
        <taxon>Bacillati</taxon>
        <taxon>Bacillota</taxon>
        <taxon>Bacilli</taxon>
        <taxon>Bacillales</taxon>
        <taxon>Bacillaceae</taxon>
        <taxon>Oceanobacillus</taxon>
    </lineage>
</organism>
<accession>A0A3D8PVK9</accession>
<dbReference type="EMBL" id="PIOD01000006">
    <property type="protein sequence ID" value="RDW19772.1"/>
    <property type="molecule type" value="Genomic_DNA"/>
</dbReference>
<protein>
    <submittedName>
        <fullName evidence="4">Uncharacterized protein</fullName>
    </submittedName>
</protein>
<name>A0A3D8PVK9_9BACI</name>
<evidence type="ECO:0000256" key="2">
    <source>
        <dbReference type="SAM" id="MobiDB-lite"/>
    </source>
</evidence>
<evidence type="ECO:0000313" key="4">
    <source>
        <dbReference type="EMBL" id="RDW19772.1"/>
    </source>
</evidence>
<proteinExistence type="predicted"/>
<dbReference type="OrthoDB" id="1267107at2"/>
<dbReference type="RefSeq" id="WP_115749120.1">
    <property type="nucleotide sequence ID" value="NZ_PIOD01000006.1"/>
</dbReference>
<feature type="region of interest" description="Disordered" evidence="2">
    <location>
        <begin position="75"/>
        <end position="113"/>
    </location>
</feature>
<dbReference type="Proteomes" id="UP000256520">
    <property type="component" value="Unassembled WGS sequence"/>
</dbReference>
<evidence type="ECO:0000313" key="5">
    <source>
        <dbReference type="Proteomes" id="UP000256520"/>
    </source>
</evidence>
<sequence length="271" mass="30559">MKKAGLFLFVLVGFLFLSACSDSTNGQAENEELDKLNDRITQLEEDKQAKDEELAAKDKQITELESTIVNLENQLENPQAGEEEVPVDEEAAEEVPSDSEDTDEVASDEEQLRETADAVVDALGNKDFASFASFVHPAKGVRFSPYIYVDVEEHLQFSAEKIGNFTNDSETYTWGSVDGSGNPIELTPSEYYDEFIFIRDFTQADEVTINDIQTRGSMIVNVEEVYPEASFVSYYVDGTKQELDWADLILVFEKEKDTWYLVGLVVDRYTI</sequence>
<dbReference type="AlphaFoldDB" id="A0A3D8PVK9"/>
<feature type="chain" id="PRO_5038514168" evidence="3">
    <location>
        <begin position="20"/>
        <end position="271"/>
    </location>
</feature>
<keyword evidence="1" id="KW-0175">Coiled coil</keyword>
<evidence type="ECO:0000256" key="3">
    <source>
        <dbReference type="SAM" id="SignalP"/>
    </source>
</evidence>
<evidence type="ECO:0000256" key="1">
    <source>
        <dbReference type="SAM" id="Coils"/>
    </source>
</evidence>
<reference evidence="5" key="1">
    <citation type="submission" date="2017-11" db="EMBL/GenBank/DDBJ databases">
        <authorList>
            <person name="Zhu W."/>
        </authorList>
    </citation>
    <scope>NUCLEOTIDE SEQUENCE [LARGE SCALE GENOMIC DNA]</scope>
    <source>
        <strain evidence="5">CAU 1051</strain>
    </source>
</reference>
<dbReference type="PROSITE" id="PS51257">
    <property type="entry name" value="PROKAR_LIPOPROTEIN"/>
    <property type="match status" value="1"/>
</dbReference>
<feature type="coiled-coil region" evidence="1">
    <location>
        <begin position="26"/>
        <end position="74"/>
    </location>
</feature>
<comment type="caution">
    <text evidence="4">The sequence shown here is derived from an EMBL/GenBank/DDBJ whole genome shotgun (WGS) entry which is preliminary data.</text>
</comment>
<gene>
    <name evidence="4" type="ORF">CWR45_06795</name>
</gene>
<feature type="compositionally biased region" description="Acidic residues" evidence="2">
    <location>
        <begin position="81"/>
        <end position="109"/>
    </location>
</feature>